<name>A0A0N1H8Y5_9EURO</name>
<dbReference type="Proteomes" id="UP000038010">
    <property type="component" value="Unassembled WGS sequence"/>
</dbReference>
<keyword evidence="1" id="KW-0732">Signal</keyword>
<feature type="domain" description="Beta-lactamase-related" evidence="2">
    <location>
        <begin position="103"/>
        <end position="408"/>
    </location>
</feature>
<dbReference type="EMBL" id="LFJN01000014">
    <property type="protein sequence ID" value="KPI39792.1"/>
    <property type="molecule type" value="Genomic_DNA"/>
</dbReference>
<dbReference type="Gene3D" id="3.40.710.10">
    <property type="entry name" value="DD-peptidase/beta-lactamase superfamily"/>
    <property type="match status" value="1"/>
</dbReference>
<accession>A0A0N1H8Y5</accession>
<gene>
    <name evidence="4" type="ORF">AB675_3573</name>
</gene>
<proteinExistence type="predicted"/>
<dbReference type="PANTHER" id="PTHR22935:SF97">
    <property type="entry name" value="BETA-LACTAMASE-RELATED DOMAIN-CONTAINING PROTEIN"/>
    <property type="match status" value="1"/>
</dbReference>
<dbReference type="PANTHER" id="PTHR22935">
    <property type="entry name" value="PENICILLIN-BINDING PROTEIN"/>
    <property type="match status" value="1"/>
</dbReference>
<evidence type="ECO:0000313" key="5">
    <source>
        <dbReference type="Proteomes" id="UP000038010"/>
    </source>
</evidence>
<dbReference type="InterPro" id="IPR012338">
    <property type="entry name" value="Beta-lactam/transpept-like"/>
</dbReference>
<dbReference type="InterPro" id="IPR001466">
    <property type="entry name" value="Beta-lactam-related"/>
</dbReference>
<feature type="domain" description="Beta-lactamase-like ARB-00930-like C-terminal" evidence="3">
    <location>
        <begin position="432"/>
        <end position="551"/>
    </location>
</feature>
<dbReference type="GeneID" id="28735515"/>
<organism evidence="4 5">
    <name type="scientific">Cyphellophora attinorum</name>
    <dbReference type="NCBI Taxonomy" id="1664694"/>
    <lineage>
        <taxon>Eukaryota</taxon>
        <taxon>Fungi</taxon>
        <taxon>Dikarya</taxon>
        <taxon>Ascomycota</taxon>
        <taxon>Pezizomycotina</taxon>
        <taxon>Eurotiomycetes</taxon>
        <taxon>Chaetothyriomycetidae</taxon>
        <taxon>Chaetothyriales</taxon>
        <taxon>Cyphellophoraceae</taxon>
        <taxon>Cyphellophora</taxon>
    </lineage>
</organism>
<evidence type="ECO:0000256" key="1">
    <source>
        <dbReference type="SAM" id="SignalP"/>
    </source>
</evidence>
<dbReference type="STRING" id="1664694.A0A0N1H8Y5"/>
<keyword evidence="5" id="KW-1185">Reference proteome</keyword>
<evidence type="ECO:0000259" key="2">
    <source>
        <dbReference type="Pfam" id="PF00144"/>
    </source>
</evidence>
<feature type="chain" id="PRO_5005873173" evidence="1">
    <location>
        <begin position="18"/>
        <end position="787"/>
    </location>
</feature>
<dbReference type="InterPro" id="IPR051478">
    <property type="entry name" value="Beta-lactamase-like_AB/R"/>
</dbReference>
<feature type="signal peptide" evidence="1">
    <location>
        <begin position="1"/>
        <end position="17"/>
    </location>
</feature>
<reference evidence="4 5" key="1">
    <citation type="submission" date="2015-06" db="EMBL/GenBank/DDBJ databases">
        <title>Draft genome of the ant-associated black yeast Phialophora attae CBS 131958.</title>
        <authorList>
            <person name="Moreno L.F."/>
            <person name="Stielow B.J."/>
            <person name="de Hoog S."/>
            <person name="Vicente V.A."/>
            <person name="Weiss V.A."/>
            <person name="de Vries M."/>
            <person name="Cruz L.M."/>
            <person name="Souza E.M."/>
        </authorList>
    </citation>
    <scope>NUCLEOTIDE SEQUENCE [LARGE SCALE GENOMIC DNA]</scope>
    <source>
        <strain evidence="4 5">CBS 131958</strain>
    </source>
</reference>
<dbReference type="InterPro" id="IPR058664">
    <property type="entry name" value="ARB_00930-like_C"/>
</dbReference>
<dbReference type="SUPFAM" id="SSF56601">
    <property type="entry name" value="beta-lactamase/transpeptidase-like"/>
    <property type="match status" value="1"/>
</dbReference>
<sequence>MCRNLLVPATLIAATLAQQQPCFPLGPVFPAPQHLSTSSSFSNALTTLNQTLEDSLAGGSQYPSLDNQSTSFILDMYSISTNESLFTYTFNAPDFANASVGASQITEDTVLRIGSMSKLFSVYNFLIAAGDVLWNEPVTKYVPVLAEYAAQRAGEVGIDYYDFDSITLGALASQLSGVNRDFAFGPDSDDGFAGVLPPVSPVNVSYCGYNGTDQSPLFPCNRTEYLKAVLVQSPVVPAFHTPIYSNVGYSLLAMALENITGTAFDDIFANDFVAALNLTGTYSLPPSDQLERSFVPYNLSYSGFLWETLNEAPAAGFYSNIRDLRIIGQSMLSSRLLTPAQTRRWLLPVTFTGSPNVSVGAPWEILRAPLERQSWMYTKGGHYGQYTSEIVLLPDWGVGYSVLASGVEVSLAVDTVANIVAETVVGVLDEAAAEEANVTYAGRYENDGDVMVLEVDDGPGLLVSEWNWNGTDALALYATLNGAENATMRLWPTTLTSPGKVGFRSYVQKLPVVLNPYPVLGNCISWLTTDQLVYGGVGLDDFVVEVEDETEINSWERDLSGKSVVVDAAQSAKNPKSFSHTTVKQMNADLTELATSTPDPNRADDVLGLATLIEPRSEDLEEAEQQLGVNGAFNLYEGQDEFADTQTLCASTKYMKKVTINDIASNSGCPQGGLQRRVVPVLAMHEEKQKHNSEIPTGRAPETIYANSRDARTDREEHQDIAGDEQADGMLDMYKKLDSAHHVLWYKMQSYQHLSAFLDAVSTKLFNDTNTLREEAAANKSRWVRSS</sequence>
<dbReference type="VEuPathDB" id="FungiDB:AB675_3573"/>
<evidence type="ECO:0000259" key="3">
    <source>
        <dbReference type="Pfam" id="PF26335"/>
    </source>
</evidence>
<dbReference type="AlphaFoldDB" id="A0A0N1H8Y5"/>
<dbReference type="OrthoDB" id="10250282at2759"/>
<dbReference type="RefSeq" id="XP_017999755.1">
    <property type="nucleotide sequence ID" value="XM_018143635.1"/>
</dbReference>
<comment type="caution">
    <text evidence="4">The sequence shown here is derived from an EMBL/GenBank/DDBJ whole genome shotgun (WGS) entry which is preliminary data.</text>
</comment>
<dbReference type="Pfam" id="PF26335">
    <property type="entry name" value="ARB_00930_C"/>
    <property type="match status" value="1"/>
</dbReference>
<evidence type="ECO:0000313" key="4">
    <source>
        <dbReference type="EMBL" id="KPI39792.1"/>
    </source>
</evidence>
<dbReference type="Pfam" id="PF00144">
    <property type="entry name" value="Beta-lactamase"/>
    <property type="match status" value="1"/>
</dbReference>
<protein>
    <submittedName>
        <fullName evidence="4">Uncharacterized protein</fullName>
    </submittedName>
</protein>